<feature type="transmembrane region" description="Helical" evidence="1">
    <location>
        <begin position="6"/>
        <end position="27"/>
    </location>
</feature>
<comment type="caution">
    <text evidence="2">The sequence shown here is derived from an EMBL/GenBank/DDBJ whole genome shotgun (WGS) entry which is preliminary data.</text>
</comment>
<dbReference type="RefSeq" id="WP_128762118.1">
    <property type="nucleotide sequence ID" value="NZ_QOVI01000005.1"/>
</dbReference>
<keyword evidence="1" id="KW-0812">Transmembrane</keyword>
<organism evidence="2 3">
    <name type="scientific">Leeuwenhoekiella aestuarii</name>
    <dbReference type="NCBI Taxonomy" id="2249426"/>
    <lineage>
        <taxon>Bacteria</taxon>
        <taxon>Pseudomonadati</taxon>
        <taxon>Bacteroidota</taxon>
        <taxon>Flavobacteriia</taxon>
        <taxon>Flavobacteriales</taxon>
        <taxon>Flavobacteriaceae</taxon>
        <taxon>Leeuwenhoekiella</taxon>
    </lineage>
</organism>
<reference evidence="2 3" key="1">
    <citation type="submission" date="2018-07" db="EMBL/GenBank/DDBJ databases">
        <title>Leeuwenhoekiella genomics.</title>
        <authorList>
            <person name="Tahon G."/>
            <person name="Willems A."/>
        </authorList>
    </citation>
    <scope>NUCLEOTIDE SEQUENCE [LARGE SCALE GENOMIC DNA]</scope>
    <source>
        <strain evidence="2 3">R-50232</strain>
    </source>
</reference>
<sequence length="76" mass="8503">MKRFAVIFLSTLAFIICYIAIWYLMLWGFPNFEGSLKAAVCAGVTVILTPKVSHISSQSGKQTVISWMLFGKSWVV</sequence>
<evidence type="ECO:0000256" key="1">
    <source>
        <dbReference type="SAM" id="Phobius"/>
    </source>
</evidence>
<protein>
    <submittedName>
        <fullName evidence="2">Uncharacterized protein</fullName>
    </submittedName>
</protein>
<name>A0A4Q0NRP6_9FLAO</name>
<dbReference type="OrthoDB" id="1451056at2"/>
<dbReference type="AlphaFoldDB" id="A0A4Q0NRP6"/>
<gene>
    <name evidence="2" type="ORF">DSM04_105331</name>
</gene>
<keyword evidence="1" id="KW-1133">Transmembrane helix</keyword>
<proteinExistence type="predicted"/>
<keyword evidence="1" id="KW-0472">Membrane</keyword>
<dbReference type="Proteomes" id="UP000289821">
    <property type="component" value="Unassembled WGS sequence"/>
</dbReference>
<accession>A0A4Q0NRP6</accession>
<evidence type="ECO:0000313" key="2">
    <source>
        <dbReference type="EMBL" id="RXG13352.1"/>
    </source>
</evidence>
<keyword evidence="3" id="KW-1185">Reference proteome</keyword>
<dbReference type="EMBL" id="QOVI01000005">
    <property type="protein sequence ID" value="RXG13352.1"/>
    <property type="molecule type" value="Genomic_DNA"/>
</dbReference>
<evidence type="ECO:0000313" key="3">
    <source>
        <dbReference type="Proteomes" id="UP000289821"/>
    </source>
</evidence>